<name>A0ABZ0CW73_9BURK</name>
<dbReference type="EMBL" id="CP136336">
    <property type="protein sequence ID" value="WOB09228.1"/>
    <property type="molecule type" value="Genomic_DNA"/>
</dbReference>
<feature type="compositionally biased region" description="Polar residues" evidence="1">
    <location>
        <begin position="24"/>
        <end position="38"/>
    </location>
</feature>
<evidence type="ECO:0008006" key="4">
    <source>
        <dbReference type="Google" id="ProtNLM"/>
    </source>
</evidence>
<evidence type="ECO:0000256" key="1">
    <source>
        <dbReference type="SAM" id="MobiDB-lite"/>
    </source>
</evidence>
<dbReference type="Proteomes" id="UP001303946">
    <property type="component" value="Chromosome"/>
</dbReference>
<gene>
    <name evidence="2" type="ORF">RXV79_04015</name>
</gene>
<accession>A0ABZ0CW73</accession>
<proteinExistence type="predicted"/>
<evidence type="ECO:0000313" key="2">
    <source>
        <dbReference type="EMBL" id="WOB09228.1"/>
    </source>
</evidence>
<feature type="compositionally biased region" description="Basic and acidic residues" evidence="1">
    <location>
        <begin position="79"/>
        <end position="92"/>
    </location>
</feature>
<protein>
    <recommendedName>
        <fullName evidence="4">LysM domain-containing protein</fullName>
    </recommendedName>
</protein>
<feature type="compositionally biased region" description="Low complexity" evidence="1">
    <location>
        <begin position="12"/>
        <end position="23"/>
    </location>
</feature>
<evidence type="ECO:0000313" key="3">
    <source>
        <dbReference type="Proteomes" id="UP001303946"/>
    </source>
</evidence>
<reference evidence="2 3" key="1">
    <citation type="submission" date="2023-10" db="EMBL/GenBank/DDBJ databases">
        <title>Bacteria for the degradation of biodegradable plastic PBAT(Polybutylene adipate terephthalate).</title>
        <authorList>
            <person name="Weon H.-Y."/>
            <person name="Yeon J."/>
        </authorList>
    </citation>
    <scope>NUCLEOTIDE SEQUENCE [LARGE SCALE GENOMIC DNA]</scope>
    <source>
        <strain evidence="2 3">SBD 7-3</strain>
    </source>
</reference>
<organism evidence="2 3">
    <name type="scientific">Piscinibacter gummiphilus</name>
    <dbReference type="NCBI Taxonomy" id="946333"/>
    <lineage>
        <taxon>Bacteria</taxon>
        <taxon>Pseudomonadati</taxon>
        <taxon>Pseudomonadota</taxon>
        <taxon>Betaproteobacteria</taxon>
        <taxon>Burkholderiales</taxon>
        <taxon>Sphaerotilaceae</taxon>
        <taxon>Piscinibacter</taxon>
    </lineage>
</organism>
<feature type="region of interest" description="Disordered" evidence="1">
    <location>
        <begin position="1"/>
        <end position="46"/>
    </location>
</feature>
<feature type="region of interest" description="Disordered" evidence="1">
    <location>
        <begin position="137"/>
        <end position="160"/>
    </location>
</feature>
<feature type="compositionally biased region" description="Gly residues" evidence="1">
    <location>
        <begin position="1"/>
        <end position="10"/>
    </location>
</feature>
<feature type="compositionally biased region" description="Basic and acidic residues" evidence="1">
    <location>
        <begin position="61"/>
        <end position="72"/>
    </location>
</feature>
<keyword evidence="3" id="KW-1185">Reference proteome</keyword>
<sequence>MLIADGGGGSRPTVVPTVNPSTTQRPPSTNNGGSTQSDAAERARELQRQIEALLERIREMQRQAAEARKRALEAQQKAEAARKAAEAAREKAEKTKAMADELAAKKAEQDYKLADARMKKANADVQQKDKEIALAKAQVAQKKEQKKSADGTASAETDKKVKTAQDELDAAKRTSTLSNDYLDYQEKETKAVAAEAKVQELTPVAGRPQSTVTQAEWDKLTAAQNEAKTLRADADAAKTKFMNDVGAEAPIEFYGPQTGQPATQVPGGQNLANDPLHSPLLQFLQVTPPLGSSPGSTLVYPTLGPQLTPDVTKTLGGIADGKTVEQIAKDRGMTTDEVVAEAKAAGVTIEAGKPEGDTQATTVKRGDATLVYTRNTQDNSLTVKGSFADPKAPGGTKTIEATRDKDGRFIQTVKDDKTGDTTTHIIDPNKGTRTDIVVHKDGSKVETTTDLTGATVTRPVKAGEDYLDVAKAAGLTPEQLLALNPDIDYGKPLKEGQQMVVSGVRTTTVTTNKDGTKLEKTVESDGSMHVVATTADGRRITLMGDPEVDNSPGEKIRKGLFEENKTVAQMAKEMGLSEDQVLAALPAGTVHVTQPTSDNGDVETRTIFDPKTNKVIVETHDWQHDSSSRQVIDEKTVFKVRQYDADSGQWVMANVAGGVGYMQKLADDQGARVGDLDQQIKDLDNTIRQYTRMGEPTSELLEQRRQLVAQRDTAKGEADIAQARATSAQLKQQQVQLDKIAANAYQRQFVARPGSQEQKDATQTLNDILALTDKVDRLVKSADVDVTFLIANLDRQQKHTAKTEADTKLQDAFQEWKDEVWMWQNVDDKTRQRLEADGLRPNHRVFGSSDQENEAAWEAFKSQQEQWDEYGYDGSTPQEQAARNAWLQRNQAGAAELDANDRYYTVSIDKGKADAHVIQGDLDRLQVKKDAWVAANPKDFSENFPGVKGEHGGQAELDQLNDQLTQLKVGQLEDAKGQKYNNYLKGLSIDEREDPKKLEEANQAYGDKYAKDLEGLDQQINDLQMAGLRNRAKVSEDYIAQWARDNPALQSQLTTLETTKAGNVRMADHLIEQREALLNGSHEGRQLKSALAMKYDTQYRLTQIGDADVARVQKDLDGIDKTVEGQTWLRDVFSDKAEDSQHWTQEQRDKAQQLRDDLAAGRITLTQYTKDQDALMDSYGFKSIDIGQDLQDSNETWAVVDDAVRMTVTAAAGIATTIATGGNIAAGIAVGVAVNQLWDTSNDAYAAANGHDIYADGHSSLFTLGVRGARTAFGHDNLTYEQTMFTLKDDAVDVASAAVTGTGAGVGLKTAASLTAKTVAKKGLADGTLKMGSRAWVGSRAGMAAQGVDGAGRVAVETLHVGLDGKLGTEEGQQRIGVTVTNSLAGLITAPFTGAASAAIPLNPNKVFSPQLVAQFGNDAVGSLATGELSAQMNYGRHMNGGELFTASLQALPGTALNVAMHPALHTKADPQATNTTTGAKPVVADPLLDGNRIVPRTVGRRSWEDVAANVQPLIDRHQAAGQPGATVKPFSPSAGETTVFNFLRSDPAAGSGTVFVVSRLGPTDTVFGHSGGVRARNSDTYDNFADASAAAARQGGAWVNRVQPHTDRVPLHLRVRVRSDEIVGSIHVNKNGDALPYAIPNTKIGDLRKLKTGEPTVTDGLKGRLSSTPSNARINPLQMMSIGAGMRLTSEVVRASTGMVIDGGWLSGRVASIAPGPLSSFGRWAYLSSSQRGKEALAAATVGKTDKADKLINKVINGMGFRGDKVMSDADANQLKLNIKAVGTAGKDVQQALKDMGADAPSDKHFRLHTLDDPANAVTTLYGDYLTVPGMRKFLLGLRTEGGGEFEGKTRTETRDTLLKRLDAMSADELQHARDTSGRPEARLLQKFPGVYDRFSRTADGRANLRTAHDKLFKTLMGMVEDNGKLSMTKAEGLGGSTNAPSTQLGKFSRRAVILTNLNLAIGAGFKARAAGDGFVTNFANAADGFTLGTAGMNIIYNVKVEKLDAAKTQVKAEAQAAKLSEAEYRKQNPAADKLVTDAETAKNNWNKYRDFAGITSGLRAYGQGALMMQLDFSALPNGSLIQGTLVGASFAQGTLTMGWVGLQQIKPLRNGTLPNLTKIAKWTTAGAIVLVPLVSQAITKIFQPAGEKRESYAEELWKKLFPDHTPVEKNGGLPWTIPDTHAGDPQHVSDKRVAAEELPRLVPVYVTVDGSRAGTRTLWGIAGEHTDTLFADPASFQTRIETGADQQGNPALAQLLNFNPQYKPELNDGQVTNANGDPDTLLNGWQVKVGDRWSTAA</sequence>
<dbReference type="RefSeq" id="WP_316702185.1">
    <property type="nucleotide sequence ID" value="NZ_CP136336.1"/>
</dbReference>
<feature type="region of interest" description="Disordered" evidence="1">
    <location>
        <begin position="61"/>
        <end position="92"/>
    </location>
</feature>